<dbReference type="PROSITE" id="PS00354">
    <property type="entry name" value="HMGI_Y"/>
    <property type="match status" value="1"/>
</dbReference>
<dbReference type="GO" id="GO:0006355">
    <property type="term" value="P:regulation of DNA-templated transcription"/>
    <property type="evidence" value="ECO:0007669"/>
    <property type="project" value="InterPro"/>
</dbReference>
<protein>
    <submittedName>
        <fullName evidence="4">Uncharacterized protein</fullName>
    </submittedName>
</protein>
<dbReference type="AlphaFoldDB" id="A0AAD4NU98"/>
<keyword evidence="2" id="KW-0539">Nucleus</keyword>
<dbReference type="InterPro" id="IPR000637">
    <property type="entry name" value="HMGI/Y_DNA-bd_CS"/>
</dbReference>
<evidence type="ECO:0000313" key="4">
    <source>
        <dbReference type="EMBL" id="KAG9193645.1"/>
    </source>
</evidence>
<reference evidence="4" key="1">
    <citation type="submission" date="2021-07" db="EMBL/GenBank/DDBJ databases">
        <title>Genome Resource of American Ginseng Black Spot Pathogen Alternaria panax.</title>
        <authorList>
            <person name="Qiu C."/>
            <person name="Wang W."/>
            <person name="Liu Z."/>
        </authorList>
    </citation>
    <scope>NUCLEOTIDE SEQUENCE</scope>
    <source>
        <strain evidence="4">BNCC115425</strain>
    </source>
</reference>
<feature type="compositionally biased region" description="Acidic residues" evidence="3">
    <location>
        <begin position="258"/>
        <end position="271"/>
    </location>
</feature>
<name>A0AAD4NU98_9PLEO</name>
<dbReference type="InterPro" id="IPR017956">
    <property type="entry name" value="AT_hook_DNA-bd_motif"/>
</dbReference>
<comment type="subcellular location">
    <subcellularLocation>
        <location evidence="1">Nucleus</location>
    </subcellularLocation>
</comment>
<gene>
    <name evidence="4" type="ORF">G6011_03680</name>
</gene>
<evidence type="ECO:0000256" key="3">
    <source>
        <dbReference type="SAM" id="MobiDB-lite"/>
    </source>
</evidence>
<feature type="region of interest" description="Disordered" evidence="3">
    <location>
        <begin position="408"/>
        <end position="434"/>
    </location>
</feature>
<feature type="compositionally biased region" description="Low complexity" evidence="3">
    <location>
        <begin position="185"/>
        <end position="218"/>
    </location>
</feature>
<dbReference type="Proteomes" id="UP001199106">
    <property type="component" value="Unassembled WGS sequence"/>
</dbReference>
<evidence type="ECO:0000256" key="2">
    <source>
        <dbReference type="ARBA" id="ARBA00023242"/>
    </source>
</evidence>
<keyword evidence="5" id="KW-1185">Reference proteome</keyword>
<proteinExistence type="predicted"/>
<feature type="region of interest" description="Disordered" evidence="3">
    <location>
        <begin position="249"/>
        <end position="372"/>
    </location>
</feature>
<accession>A0AAD4NU98</accession>
<dbReference type="PRINTS" id="PR00929">
    <property type="entry name" value="ATHOOK"/>
</dbReference>
<dbReference type="GO" id="GO:0003677">
    <property type="term" value="F:DNA binding"/>
    <property type="evidence" value="ECO:0007669"/>
    <property type="project" value="InterPro"/>
</dbReference>
<evidence type="ECO:0000313" key="5">
    <source>
        <dbReference type="Proteomes" id="UP001199106"/>
    </source>
</evidence>
<organism evidence="4 5">
    <name type="scientific">Alternaria panax</name>
    <dbReference type="NCBI Taxonomy" id="48097"/>
    <lineage>
        <taxon>Eukaryota</taxon>
        <taxon>Fungi</taxon>
        <taxon>Dikarya</taxon>
        <taxon>Ascomycota</taxon>
        <taxon>Pezizomycotina</taxon>
        <taxon>Dothideomycetes</taxon>
        <taxon>Pleosporomycetidae</taxon>
        <taxon>Pleosporales</taxon>
        <taxon>Pleosporineae</taxon>
        <taxon>Pleosporaceae</taxon>
        <taxon>Alternaria</taxon>
        <taxon>Alternaria sect. Panax</taxon>
    </lineage>
</organism>
<feature type="region of interest" description="Disordered" evidence="3">
    <location>
        <begin position="1"/>
        <end position="230"/>
    </location>
</feature>
<feature type="compositionally biased region" description="Basic and acidic residues" evidence="3">
    <location>
        <begin position="84"/>
        <end position="96"/>
    </location>
</feature>
<sequence>MPPKARNAPVASPLKRGRPAREDAVVAAIEPPKKRGRPAKAKAEEPVVEDAPQPKKRGRQANIAPAPAPVVEAPAVKRGRGRPKKEARPAQEEAPVKSRTGRPPKADVTADVPPATPKRGRSTRTTALDLNRVAASPRIGKRSSPRTKAKAGPVARRLEPRMRSKLRTRLPPARLIKAEPVAKSAPTPTARRGRPPKNAAPAPVQAAVAKPTKPAKPLAPRKIRGHTMRQIPDRYVAQVDQYLHELIEADASPAQEEQAGEVEEAQEEDGVVVENAAGHVQDALVSAEQDRDQYQELGEDGGIDVNGQQDGAEDKEEDMHAAVAQQDGEEDEQVPEGANNDELPEETNQVHVFPKEDGENSEDGQNAEPVHQVEVNVQEDIEMEQENDGIVHAEVDTEIVVGEDEFDDGMDFLNGAEDGPVSGTPGPPAIAIFS</sequence>
<dbReference type="SMART" id="SM00384">
    <property type="entry name" value="AT_hook"/>
    <property type="match status" value="6"/>
</dbReference>
<feature type="compositionally biased region" description="Basic residues" evidence="3">
    <location>
        <begin position="139"/>
        <end position="149"/>
    </location>
</feature>
<comment type="caution">
    <text evidence="4">The sequence shown here is derived from an EMBL/GenBank/DDBJ whole genome shotgun (WGS) entry which is preliminary data.</text>
</comment>
<dbReference type="GO" id="GO:0005634">
    <property type="term" value="C:nucleus"/>
    <property type="evidence" value="ECO:0007669"/>
    <property type="project" value="UniProtKB-SubCell"/>
</dbReference>
<evidence type="ECO:0000256" key="1">
    <source>
        <dbReference type="ARBA" id="ARBA00004123"/>
    </source>
</evidence>
<dbReference type="EMBL" id="JAANER010000002">
    <property type="protein sequence ID" value="KAG9193645.1"/>
    <property type="molecule type" value="Genomic_DNA"/>
</dbReference>